<protein>
    <recommendedName>
        <fullName evidence="2">Trichome birefringence-like C-terminal domain-containing protein</fullName>
    </recommendedName>
</protein>
<evidence type="ECO:0000259" key="2">
    <source>
        <dbReference type="Pfam" id="PF13839"/>
    </source>
</evidence>
<dbReference type="Proteomes" id="UP001630127">
    <property type="component" value="Unassembled WGS sequence"/>
</dbReference>
<dbReference type="PANTHER" id="PTHR32285:SF324">
    <property type="entry name" value="PROTEIN TRICHOME BIREFRINGENCE-LIKE 25"/>
    <property type="match status" value="1"/>
</dbReference>
<feature type="domain" description="Trichome birefringence-like C-terminal" evidence="2">
    <location>
        <begin position="2"/>
        <end position="128"/>
    </location>
</feature>
<dbReference type="InterPro" id="IPR026057">
    <property type="entry name" value="TBL_C"/>
</dbReference>
<feature type="domain" description="Trichome birefringence-like C-terminal" evidence="2">
    <location>
        <begin position="134"/>
        <end position="215"/>
    </location>
</feature>
<evidence type="ECO:0000256" key="1">
    <source>
        <dbReference type="ARBA" id="ARBA00007727"/>
    </source>
</evidence>
<sequence>MRNHAQSLLYTLTQVEEAVEVYHGEHYRNKRWTFPDHNFTVSIVWSPFLAKATIFEDDNVVSTIVGDDNGVSSDIIQLHLDELNTVWTQQYRNFDCIFIARGKWFLKAAVYYENNTIVGCHNCQGKNITENRHSHFENDRWNNGGYCNTTKPFREGEVDMDSLDEILRKIVLEEFEMAAAIGSENGRTLKLFEVLNLSLSRPDRHPGAYRHFQRFAFVLAWPIDYLNDLILKMLLNS</sequence>
<evidence type="ECO:0000313" key="4">
    <source>
        <dbReference type="Proteomes" id="UP001630127"/>
    </source>
</evidence>
<evidence type="ECO:0000313" key="3">
    <source>
        <dbReference type="EMBL" id="KAL3536728.1"/>
    </source>
</evidence>
<organism evidence="3 4">
    <name type="scientific">Cinchona calisaya</name>
    <dbReference type="NCBI Taxonomy" id="153742"/>
    <lineage>
        <taxon>Eukaryota</taxon>
        <taxon>Viridiplantae</taxon>
        <taxon>Streptophyta</taxon>
        <taxon>Embryophyta</taxon>
        <taxon>Tracheophyta</taxon>
        <taxon>Spermatophyta</taxon>
        <taxon>Magnoliopsida</taxon>
        <taxon>eudicotyledons</taxon>
        <taxon>Gunneridae</taxon>
        <taxon>Pentapetalae</taxon>
        <taxon>asterids</taxon>
        <taxon>lamiids</taxon>
        <taxon>Gentianales</taxon>
        <taxon>Rubiaceae</taxon>
        <taxon>Cinchonoideae</taxon>
        <taxon>Cinchoneae</taxon>
        <taxon>Cinchona</taxon>
    </lineage>
</organism>
<reference evidence="3 4" key="1">
    <citation type="submission" date="2024-11" db="EMBL/GenBank/DDBJ databases">
        <title>A near-complete genome assembly of Cinchona calisaya.</title>
        <authorList>
            <person name="Lian D.C."/>
            <person name="Zhao X.W."/>
            <person name="Wei L."/>
        </authorList>
    </citation>
    <scope>NUCLEOTIDE SEQUENCE [LARGE SCALE GENOMIC DNA]</scope>
    <source>
        <tissue evidence="3">Nenye</tissue>
    </source>
</reference>
<comment type="caution">
    <text evidence="3">The sequence shown here is derived from an EMBL/GenBank/DDBJ whole genome shotgun (WGS) entry which is preliminary data.</text>
</comment>
<dbReference type="PANTHER" id="PTHR32285">
    <property type="entry name" value="PROTEIN TRICHOME BIREFRINGENCE-LIKE 9-RELATED"/>
    <property type="match status" value="1"/>
</dbReference>
<comment type="similarity">
    <text evidence="1">Belongs to the PC-esterase family. TBL subfamily.</text>
</comment>
<proteinExistence type="inferred from homology"/>
<dbReference type="EMBL" id="JBJUIK010000001">
    <property type="protein sequence ID" value="KAL3536728.1"/>
    <property type="molecule type" value="Genomic_DNA"/>
</dbReference>
<keyword evidence="4" id="KW-1185">Reference proteome</keyword>
<accession>A0ABD3B042</accession>
<dbReference type="Pfam" id="PF13839">
    <property type="entry name" value="PC-Esterase"/>
    <property type="match status" value="2"/>
</dbReference>
<gene>
    <name evidence="3" type="ORF">ACH5RR_000094</name>
</gene>
<dbReference type="InterPro" id="IPR029962">
    <property type="entry name" value="TBL"/>
</dbReference>
<dbReference type="AlphaFoldDB" id="A0ABD3B042"/>
<name>A0ABD3B042_9GENT</name>